<keyword evidence="3" id="KW-1185">Reference proteome</keyword>
<sequence>MLGSSLAAASLCLDPSEERLIATIERVGPASATVQQMVRNLSHTLMRERGGITSDDATLFLIEWRGGTADHLTRPVTARCRVGRRRQVSKWIGALGLHRPRAAIRGRSRPSDDPPAAAETLPA</sequence>
<evidence type="ECO:0000256" key="1">
    <source>
        <dbReference type="SAM" id="MobiDB-lite"/>
    </source>
</evidence>
<evidence type="ECO:0000313" key="2">
    <source>
        <dbReference type="EMBL" id="TDD87696.1"/>
    </source>
</evidence>
<reference evidence="2 3" key="1">
    <citation type="submission" date="2019-03" db="EMBL/GenBank/DDBJ databases">
        <title>Draft genome sequences of novel Actinobacteria.</title>
        <authorList>
            <person name="Sahin N."/>
            <person name="Ay H."/>
            <person name="Saygin H."/>
        </authorList>
    </citation>
    <scope>NUCLEOTIDE SEQUENCE [LARGE SCALE GENOMIC DNA]</scope>
    <source>
        <strain evidence="2 3">H3C3</strain>
    </source>
</reference>
<evidence type="ECO:0000313" key="3">
    <source>
        <dbReference type="Proteomes" id="UP000294513"/>
    </source>
</evidence>
<gene>
    <name evidence="2" type="ORF">E1298_15830</name>
</gene>
<dbReference type="AlphaFoldDB" id="A0A4R5BQC2"/>
<accession>A0A4R5BQC2</accession>
<dbReference type="Proteomes" id="UP000294513">
    <property type="component" value="Unassembled WGS sequence"/>
</dbReference>
<feature type="region of interest" description="Disordered" evidence="1">
    <location>
        <begin position="102"/>
        <end position="123"/>
    </location>
</feature>
<evidence type="ECO:0008006" key="4">
    <source>
        <dbReference type="Google" id="ProtNLM"/>
    </source>
</evidence>
<protein>
    <recommendedName>
        <fullName evidence="4">PPM-type phosphatase domain-containing protein</fullName>
    </recommendedName>
</protein>
<dbReference type="EMBL" id="SMKU01000069">
    <property type="protein sequence ID" value="TDD87696.1"/>
    <property type="molecule type" value="Genomic_DNA"/>
</dbReference>
<organism evidence="2 3">
    <name type="scientific">Actinomadura rubrisoli</name>
    <dbReference type="NCBI Taxonomy" id="2530368"/>
    <lineage>
        <taxon>Bacteria</taxon>
        <taxon>Bacillati</taxon>
        <taxon>Actinomycetota</taxon>
        <taxon>Actinomycetes</taxon>
        <taxon>Streptosporangiales</taxon>
        <taxon>Thermomonosporaceae</taxon>
        <taxon>Actinomadura</taxon>
    </lineage>
</organism>
<proteinExistence type="predicted"/>
<name>A0A4R5BQC2_9ACTN</name>
<comment type="caution">
    <text evidence="2">The sequence shown here is derived from an EMBL/GenBank/DDBJ whole genome shotgun (WGS) entry which is preliminary data.</text>
</comment>
<dbReference type="OrthoDB" id="4935951at2"/>